<dbReference type="Proteomes" id="UP000183039">
    <property type="component" value="Unassembled WGS sequence"/>
</dbReference>
<gene>
    <name evidence="1" type="ORF">RV15_GL000329</name>
</gene>
<evidence type="ECO:0000313" key="1">
    <source>
        <dbReference type="EMBL" id="OJG91889.1"/>
    </source>
</evidence>
<sequence>MRKLSIEKMEAAKDLKKVDAVVGASFERSKRSDDIMKDTEESSAAIGWYTVLICF</sequence>
<name>A0AA91GAL7_9ENTE</name>
<comment type="caution">
    <text evidence="1">The sequence shown here is derived from an EMBL/GenBank/DDBJ whole genome shotgun (WGS) entry which is preliminary data.</text>
</comment>
<dbReference type="RefSeq" id="WP_167364086.1">
    <property type="nucleotide sequence ID" value="NZ_JXLC01000010.1"/>
</dbReference>
<protein>
    <submittedName>
        <fullName evidence="1">Uncharacterized protein</fullName>
    </submittedName>
</protein>
<accession>A0AA91GAL7</accession>
<dbReference type="EMBL" id="JXLC01000010">
    <property type="protein sequence ID" value="OJG91889.1"/>
    <property type="molecule type" value="Genomic_DNA"/>
</dbReference>
<evidence type="ECO:0000313" key="2">
    <source>
        <dbReference type="Proteomes" id="UP000183039"/>
    </source>
</evidence>
<proteinExistence type="predicted"/>
<reference evidence="1 2" key="1">
    <citation type="submission" date="2014-12" db="EMBL/GenBank/DDBJ databases">
        <title>Draft genome sequences of 29 type strains of Enterococci.</title>
        <authorList>
            <person name="Zhong Z."/>
            <person name="Sun Z."/>
            <person name="Liu W."/>
            <person name="Zhang W."/>
            <person name="Zhang H."/>
        </authorList>
    </citation>
    <scope>NUCLEOTIDE SEQUENCE [LARGE SCALE GENOMIC DNA]</scope>
    <source>
        <strain evidence="1 2">DSM 22801</strain>
    </source>
</reference>
<organism evidence="1 2">
    <name type="scientific">Enterococcus silesiacus</name>
    <dbReference type="NCBI Taxonomy" id="332949"/>
    <lineage>
        <taxon>Bacteria</taxon>
        <taxon>Bacillati</taxon>
        <taxon>Bacillota</taxon>
        <taxon>Bacilli</taxon>
        <taxon>Lactobacillales</taxon>
        <taxon>Enterococcaceae</taxon>
        <taxon>Enterococcus</taxon>
    </lineage>
</organism>
<dbReference type="AlphaFoldDB" id="A0AA91GAL7"/>